<dbReference type="Proteomes" id="UP000799778">
    <property type="component" value="Unassembled WGS sequence"/>
</dbReference>
<evidence type="ECO:0000313" key="2">
    <source>
        <dbReference type="EMBL" id="KAF2021792.1"/>
    </source>
</evidence>
<feature type="region of interest" description="Disordered" evidence="1">
    <location>
        <begin position="129"/>
        <end position="177"/>
    </location>
</feature>
<evidence type="ECO:0000256" key="1">
    <source>
        <dbReference type="SAM" id="MobiDB-lite"/>
    </source>
</evidence>
<dbReference type="EMBL" id="ML978066">
    <property type="protein sequence ID" value="KAF2021792.1"/>
    <property type="molecule type" value="Genomic_DNA"/>
</dbReference>
<reference evidence="2" key="1">
    <citation type="journal article" date="2020" name="Stud. Mycol.">
        <title>101 Dothideomycetes genomes: a test case for predicting lifestyles and emergence of pathogens.</title>
        <authorList>
            <person name="Haridas S."/>
            <person name="Albert R."/>
            <person name="Binder M."/>
            <person name="Bloem J."/>
            <person name="Labutti K."/>
            <person name="Salamov A."/>
            <person name="Andreopoulos B."/>
            <person name="Baker S."/>
            <person name="Barry K."/>
            <person name="Bills G."/>
            <person name="Bluhm B."/>
            <person name="Cannon C."/>
            <person name="Castanera R."/>
            <person name="Culley D."/>
            <person name="Daum C."/>
            <person name="Ezra D."/>
            <person name="Gonzalez J."/>
            <person name="Henrissat B."/>
            <person name="Kuo A."/>
            <person name="Liang C."/>
            <person name="Lipzen A."/>
            <person name="Lutzoni F."/>
            <person name="Magnuson J."/>
            <person name="Mondo S."/>
            <person name="Nolan M."/>
            <person name="Ohm R."/>
            <person name="Pangilinan J."/>
            <person name="Park H.-J."/>
            <person name="Ramirez L."/>
            <person name="Alfaro M."/>
            <person name="Sun H."/>
            <person name="Tritt A."/>
            <person name="Yoshinaga Y."/>
            <person name="Zwiers L.-H."/>
            <person name="Turgeon B."/>
            <person name="Goodwin S."/>
            <person name="Spatafora J."/>
            <person name="Crous P."/>
            <person name="Grigoriev I."/>
        </authorList>
    </citation>
    <scope>NUCLEOTIDE SEQUENCE</scope>
    <source>
        <strain evidence="2">CBS 175.79</strain>
    </source>
</reference>
<dbReference type="OrthoDB" id="3779124at2759"/>
<name>A0A6A5Y876_9PLEO</name>
<feature type="compositionally biased region" description="Polar residues" evidence="1">
    <location>
        <begin position="414"/>
        <end position="423"/>
    </location>
</feature>
<protein>
    <submittedName>
        <fullName evidence="2">Uncharacterized protein</fullName>
    </submittedName>
</protein>
<dbReference type="RefSeq" id="XP_033390131.1">
    <property type="nucleotide sequence ID" value="XM_033522799.1"/>
</dbReference>
<dbReference type="AlphaFoldDB" id="A0A6A5Y876"/>
<accession>A0A6A5Y876</accession>
<dbReference type="GeneID" id="54280196"/>
<organism evidence="2 3">
    <name type="scientific">Aaosphaeria arxii CBS 175.79</name>
    <dbReference type="NCBI Taxonomy" id="1450172"/>
    <lineage>
        <taxon>Eukaryota</taxon>
        <taxon>Fungi</taxon>
        <taxon>Dikarya</taxon>
        <taxon>Ascomycota</taxon>
        <taxon>Pezizomycotina</taxon>
        <taxon>Dothideomycetes</taxon>
        <taxon>Pleosporomycetidae</taxon>
        <taxon>Pleosporales</taxon>
        <taxon>Pleosporales incertae sedis</taxon>
        <taxon>Aaosphaeria</taxon>
    </lineage>
</organism>
<feature type="region of interest" description="Disordered" evidence="1">
    <location>
        <begin position="382"/>
        <end position="470"/>
    </location>
</feature>
<keyword evidence="3" id="KW-1185">Reference proteome</keyword>
<feature type="compositionally biased region" description="Polar residues" evidence="1">
    <location>
        <begin position="460"/>
        <end position="470"/>
    </location>
</feature>
<sequence>MASVYNPPVSRNASPGMSVEELAAREYREYTNHRFRSAIRYLCSEGISDSQDNYDARVRKIKEELIDPFAETQQDNELYQDLEGMVDLELTAQLAGGRASLVEVPHDSGGASGHASKAGEAAVVPSYKVKGKAKAKSPSARQHSGSNAPVKPPARGVLDKSNGEDRESTFCYGGPQNETDTWHRDALRMFPFGETLYMQAWDSLKVTYDLAKSADERANGRTPIGRTTVPYEVAGKMVSYKGMFDSGSRFKLPKPWKKVQRWSLAHDASLFDLKGAVETFNAGGEEENRGKKRFLPRIFLEKIKVNNGPKPYDADIVEGEVHPGKASREKFGVPEGIHYHSYRIPCTKTFPRIEGIGHIGPGRDEATVEEILRNLTPAAPVSSLQPLRSTVKAVETETGPATKGTPRARVQAKSEPTPSQATGKTPKRKAAGPRVPRVGRRPGSYLPSGRRQGKSRSTRRQSPGSESGSV</sequence>
<feature type="compositionally biased region" description="Basic and acidic residues" evidence="1">
    <location>
        <begin position="157"/>
        <end position="168"/>
    </location>
</feature>
<gene>
    <name evidence="2" type="ORF">BU24DRAFT_28823</name>
</gene>
<proteinExistence type="predicted"/>
<evidence type="ECO:0000313" key="3">
    <source>
        <dbReference type="Proteomes" id="UP000799778"/>
    </source>
</evidence>